<name>A0A9N7Z0Q4_PLEPL</name>
<gene>
    <name evidence="2" type="ORF">PLEPLA_LOCUS34687</name>
</gene>
<dbReference type="AlphaFoldDB" id="A0A9N7Z0Q4"/>
<organism evidence="2 3">
    <name type="scientific">Pleuronectes platessa</name>
    <name type="common">European plaice</name>
    <dbReference type="NCBI Taxonomy" id="8262"/>
    <lineage>
        <taxon>Eukaryota</taxon>
        <taxon>Metazoa</taxon>
        <taxon>Chordata</taxon>
        <taxon>Craniata</taxon>
        <taxon>Vertebrata</taxon>
        <taxon>Euteleostomi</taxon>
        <taxon>Actinopterygii</taxon>
        <taxon>Neopterygii</taxon>
        <taxon>Teleostei</taxon>
        <taxon>Neoteleostei</taxon>
        <taxon>Acanthomorphata</taxon>
        <taxon>Carangaria</taxon>
        <taxon>Pleuronectiformes</taxon>
        <taxon>Pleuronectoidei</taxon>
        <taxon>Pleuronectidae</taxon>
        <taxon>Pleuronectes</taxon>
    </lineage>
</organism>
<sequence>MLAEQETLTGIVKSQIPSESEVSLTHMRDDMEAAKLKLEAYSVTLTDLISKIDANVPLERFDRILNETARRLSMLRGSVESPTLGSKIQKLQSAAKEQQSRLSLIEQDLQEIRDERDSLRDITLNLPQSCPQASGAGKG</sequence>
<evidence type="ECO:0000313" key="2">
    <source>
        <dbReference type="EMBL" id="CAB1446982.1"/>
    </source>
</evidence>
<feature type="coiled-coil region" evidence="1">
    <location>
        <begin position="88"/>
        <end position="122"/>
    </location>
</feature>
<dbReference type="Proteomes" id="UP001153269">
    <property type="component" value="Unassembled WGS sequence"/>
</dbReference>
<dbReference type="EMBL" id="CADEAL010003932">
    <property type="protein sequence ID" value="CAB1446982.1"/>
    <property type="molecule type" value="Genomic_DNA"/>
</dbReference>
<comment type="caution">
    <text evidence="2">The sequence shown here is derived from an EMBL/GenBank/DDBJ whole genome shotgun (WGS) entry which is preliminary data.</text>
</comment>
<protein>
    <submittedName>
        <fullName evidence="2">Uncharacterized protein</fullName>
    </submittedName>
</protein>
<accession>A0A9N7Z0Q4</accession>
<keyword evidence="3" id="KW-1185">Reference proteome</keyword>
<reference evidence="2" key="1">
    <citation type="submission" date="2020-03" db="EMBL/GenBank/DDBJ databases">
        <authorList>
            <person name="Weist P."/>
        </authorList>
    </citation>
    <scope>NUCLEOTIDE SEQUENCE</scope>
</reference>
<evidence type="ECO:0000256" key="1">
    <source>
        <dbReference type="SAM" id="Coils"/>
    </source>
</evidence>
<evidence type="ECO:0000313" key="3">
    <source>
        <dbReference type="Proteomes" id="UP001153269"/>
    </source>
</evidence>
<proteinExistence type="predicted"/>
<keyword evidence="1" id="KW-0175">Coiled coil</keyword>